<evidence type="ECO:0000259" key="8">
    <source>
        <dbReference type="Pfam" id="PF14698"/>
    </source>
</evidence>
<dbReference type="InterPro" id="IPR020557">
    <property type="entry name" value="Fumarate_lyase_CS"/>
</dbReference>
<comment type="similarity">
    <text evidence="6">Belongs to the lyase 1 family. Argininosuccinate lyase subfamily.</text>
</comment>
<dbReference type="InterPro" id="IPR008948">
    <property type="entry name" value="L-Aspartase-like"/>
</dbReference>
<dbReference type="Gene3D" id="1.20.200.10">
    <property type="entry name" value="Fumarase/aspartase (Central domain)"/>
    <property type="match status" value="1"/>
</dbReference>
<comment type="subcellular location">
    <subcellularLocation>
        <location evidence="6">Cytoplasm</location>
    </subcellularLocation>
</comment>
<dbReference type="InterPro" id="IPR024083">
    <property type="entry name" value="Fumarase/histidase_N"/>
</dbReference>
<dbReference type="InterPro" id="IPR009049">
    <property type="entry name" value="Argininosuccinate_lyase"/>
</dbReference>
<evidence type="ECO:0000313" key="9">
    <source>
        <dbReference type="EMBL" id="GAA4336442.1"/>
    </source>
</evidence>
<dbReference type="InterPro" id="IPR029419">
    <property type="entry name" value="Arg_succ_lyase_C"/>
</dbReference>
<evidence type="ECO:0000256" key="5">
    <source>
        <dbReference type="ARBA" id="ARBA00023239"/>
    </source>
</evidence>
<gene>
    <name evidence="9" type="primary">argH_3</name>
    <name evidence="6" type="synonym">argH</name>
    <name evidence="9" type="ORF">GCM10023144_30770</name>
</gene>
<dbReference type="Pfam" id="PF00206">
    <property type="entry name" value="Lyase_1"/>
    <property type="match status" value="1"/>
</dbReference>
<protein>
    <recommendedName>
        <fullName evidence="3 6">Argininosuccinate lyase</fullName>
        <shortName evidence="6">ASAL</shortName>
        <ecNumber evidence="3 6">4.3.2.1</ecNumber>
    </recommendedName>
    <alternativeName>
        <fullName evidence="6">Arginosuccinase</fullName>
    </alternativeName>
</protein>
<feature type="domain" description="Fumarate lyase N-terminal" evidence="7">
    <location>
        <begin position="23"/>
        <end position="316"/>
    </location>
</feature>
<dbReference type="CDD" id="cd01359">
    <property type="entry name" value="Argininosuccinate_lyase"/>
    <property type="match status" value="1"/>
</dbReference>
<keyword evidence="5 6" id="KW-0456">Lyase</keyword>
<dbReference type="PROSITE" id="PS00163">
    <property type="entry name" value="FUMARATE_LYASES"/>
    <property type="match status" value="1"/>
</dbReference>
<dbReference type="RefSeq" id="WP_345250746.1">
    <property type="nucleotide sequence ID" value="NZ_BAABFO010000015.1"/>
</dbReference>
<evidence type="ECO:0000313" key="10">
    <source>
        <dbReference type="Proteomes" id="UP001501671"/>
    </source>
</evidence>
<name>A0ABP8HA95_9BURK</name>
<evidence type="ECO:0000256" key="2">
    <source>
        <dbReference type="ARBA" id="ARBA00004941"/>
    </source>
</evidence>
<comment type="catalytic activity">
    <reaction evidence="1 6">
        <text>2-(N(omega)-L-arginino)succinate = fumarate + L-arginine</text>
        <dbReference type="Rhea" id="RHEA:24020"/>
        <dbReference type="ChEBI" id="CHEBI:29806"/>
        <dbReference type="ChEBI" id="CHEBI:32682"/>
        <dbReference type="ChEBI" id="CHEBI:57472"/>
        <dbReference type="EC" id="4.3.2.1"/>
    </reaction>
</comment>
<dbReference type="Proteomes" id="UP001501671">
    <property type="component" value="Unassembled WGS sequence"/>
</dbReference>
<dbReference type="Gene3D" id="1.10.40.30">
    <property type="entry name" value="Fumarase/aspartase (C-terminal domain)"/>
    <property type="match status" value="1"/>
</dbReference>
<feature type="domain" description="Argininosuccinate lyase C-terminal" evidence="8">
    <location>
        <begin position="379"/>
        <end position="447"/>
    </location>
</feature>
<dbReference type="HAMAP" id="MF_00006">
    <property type="entry name" value="Arg_succ_lyase"/>
    <property type="match status" value="1"/>
</dbReference>
<accession>A0ABP8HA95</accession>
<evidence type="ECO:0000256" key="1">
    <source>
        <dbReference type="ARBA" id="ARBA00000985"/>
    </source>
</evidence>
<comment type="caution">
    <text evidence="9">The sequence shown here is derived from an EMBL/GenBank/DDBJ whole genome shotgun (WGS) entry which is preliminary data.</text>
</comment>
<dbReference type="InterPro" id="IPR022761">
    <property type="entry name" value="Fumarate_lyase_N"/>
</dbReference>
<evidence type="ECO:0000256" key="4">
    <source>
        <dbReference type="ARBA" id="ARBA00022571"/>
    </source>
</evidence>
<keyword evidence="6" id="KW-0028">Amino-acid biosynthesis</keyword>
<proteinExistence type="inferred from homology"/>
<dbReference type="PRINTS" id="PR00149">
    <property type="entry name" value="FUMRATELYASE"/>
</dbReference>
<dbReference type="EMBL" id="BAABFO010000015">
    <property type="protein sequence ID" value="GAA4336442.1"/>
    <property type="molecule type" value="Genomic_DNA"/>
</dbReference>
<evidence type="ECO:0000256" key="3">
    <source>
        <dbReference type="ARBA" id="ARBA00012338"/>
    </source>
</evidence>
<dbReference type="PANTHER" id="PTHR43814:SF1">
    <property type="entry name" value="ARGININOSUCCINATE LYASE"/>
    <property type="match status" value="1"/>
</dbReference>
<dbReference type="EC" id="4.3.2.1" evidence="3 6"/>
<keyword evidence="10" id="KW-1185">Reference proteome</keyword>
<sequence length="475" mass="51710">MPQSTDPRPQDQFAKKAEAWSARFSEPVSDLVKRYTASVDFDKRLAAFDIEGSLAHADMLQAAGILSQADLDAIRGGMAAILAEIQAGRFEWSLDLEDVHLNIERRLTELVGDAGKRLHTGRSRNDQVATDIRLWLRAEIDTLLDLLRQLRHALAGIALEHAATILPGFTHLQVAQPVTFGHHLLAYAEMFGRDAERLADCRRRVNRLPLGAAALAGTTYPIDRERVARTLGFDGVCRNSLDAVSDRDFAIEFCAAAALIMTHVSRLSEELVLWMSPRVGFIDLADRFCTGSSIMPQKKNPDVPELARGKTGRVNGHLVALLTLMKGQPLAYNKDNQEDKEGLFDTADTVRDTLRIFVDLAGGIEVQPDAMRAAALQGFSTATDLADYLVKRGVPFRDAHEAVAAAVRACVERGCDLADLSVDELRAFHASVGDDVHAVLTLEGSVAARAHVGGTAPARVREEAQRVLGETAGGQ</sequence>
<dbReference type="Pfam" id="PF14698">
    <property type="entry name" value="ASL_C2"/>
    <property type="match status" value="1"/>
</dbReference>
<evidence type="ECO:0000256" key="6">
    <source>
        <dbReference type="HAMAP-Rule" id="MF_00006"/>
    </source>
</evidence>
<dbReference type="NCBIfam" id="TIGR00838">
    <property type="entry name" value="argH"/>
    <property type="match status" value="1"/>
</dbReference>
<reference evidence="10" key="1">
    <citation type="journal article" date="2019" name="Int. J. Syst. Evol. Microbiol.">
        <title>The Global Catalogue of Microorganisms (GCM) 10K type strain sequencing project: providing services to taxonomists for standard genome sequencing and annotation.</title>
        <authorList>
            <consortium name="The Broad Institute Genomics Platform"/>
            <consortium name="The Broad Institute Genome Sequencing Center for Infectious Disease"/>
            <person name="Wu L."/>
            <person name="Ma J."/>
        </authorList>
    </citation>
    <scope>NUCLEOTIDE SEQUENCE [LARGE SCALE GENOMIC DNA]</scope>
    <source>
        <strain evidence="10">JCM 17666</strain>
    </source>
</reference>
<dbReference type="PANTHER" id="PTHR43814">
    <property type="entry name" value="ARGININOSUCCINATE LYASE"/>
    <property type="match status" value="1"/>
</dbReference>
<dbReference type="Gene3D" id="1.10.275.10">
    <property type="entry name" value="Fumarase/aspartase (N-terminal domain)"/>
    <property type="match status" value="1"/>
</dbReference>
<keyword evidence="4 6" id="KW-0055">Arginine biosynthesis</keyword>
<dbReference type="GO" id="GO:0016829">
    <property type="term" value="F:lyase activity"/>
    <property type="evidence" value="ECO:0007669"/>
    <property type="project" value="UniProtKB-KW"/>
</dbReference>
<dbReference type="InterPro" id="IPR000362">
    <property type="entry name" value="Fumarate_lyase_fam"/>
</dbReference>
<comment type="pathway">
    <text evidence="2 6">Amino-acid biosynthesis; L-arginine biosynthesis; L-arginine from L-ornithine and carbamoyl phosphate: step 3/3.</text>
</comment>
<dbReference type="SUPFAM" id="SSF48557">
    <property type="entry name" value="L-aspartase-like"/>
    <property type="match status" value="1"/>
</dbReference>
<evidence type="ECO:0000259" key="7">
    <source>
        <dbReference type="Pfam" id="PF00206"/>
    </source>
</evidence>
<dbReference type="PRINTS" id="PR00145">
    <property type="entry name" value="ARGSUCLYASE"/>
</dbReference>
<keyword evidence="6" id="KW-0963">Cytoplasm</keyword>
<organism evidence="9 10">
    <name type="scientific">Pigmentiphaga soli</name>
    <dbReference type="NCBI Taxonomy" id="1007095"/>
    <lineage>
        <taxon>Bacteria</taxon>
        <taxon>Pseudomonadati</taxon>
        <taxon>Pseudomonadota</taxon>
        <taxon>Betaproteobacteria</taxon>
        <taxon>Burkholderiales</taxon>
        <taxon>Alcaligenaceae</taxon>
        <taxon>Pigmentiphaga</taxon>
    </lineage>
</organism>